<dbReference type="InterPro" id="IPR051251">
    <property type="entry name" value="STK_FNIP-Repeat"/>
</dbReference>
<dbReference type="PANTHER" id="PTHR32134:SF169">
    <property type="entry name" value="FNIP REPEAT-CONTAINING PROTEIN-RELATED"/>
    <property type="match status" value="1"/>
</dbReference>
<dbReference type="PANTHER" id="PTHR32134">
    <property type="entry name" value="FNIP REPEAT-CONTAINING PROTEIN"/>
    <property type="match status" value="1"/>
</dbReference>
<proteinExistence type="predicted"/>
<evidence type="ECO:0000313" key="2">
    <source>
        <dbReference type="Proteomes" id="UP000182334"/>
    </source>
</evidence>
<dbReference type="Proteomes" id="UP000182334">
    <property type="component" value="Chromosome VI"/>
</dbReference>
<evidence type="ECO:0000313" key="1">
    <source>
        <dbReference type="EMBL" id="SGZ56830.1"/>
    </source>
</evidence>
<accession>A0A1L0DX01</accession>
<dbReference type="OrthoDB" id="266138at2759"/>
<protein>
    <submittedName>
        <fullName evidence="1">CIC11C00000001351</fullName>
    </submittedName>
</protein>
<dbReference type="EMBL" id="LT635761">
    <property type="protein sequence ID" value="SGZ56830.1"/>
    <property type="molecule type" value="Genomic_DNA"/>
</dbReference>
<organism evidence="1 2">
    <name type="scientific">Sungouiella intermedia</name>
    <dbReference type="NCBI Taxonomy" id="45354"/>
    <lineage>
        <taxon>Eukaryota</taxon>
        <taxon>Fungi</taxon>
        <taxon>Dikarya</taxon>
        <taxon>Ascomycota</taxon>
        <taxon>Saccharomycotina</taxon>
        <taxon>Pichiomycetes</taxon>
        <taxon>Metschnikowiaceae</taxon>
        <taxon>Sungouiella</taxon>
    </lineage>
</organism>
<dbReference type="AlphaFoldDB" id="A0A1L0DX01"/>
<dbReference type="InterPro" id="IPR032675">
    <property type="entry name" value="LRR_dom_sf"/>
</dbReference>
<dbReference type="Gene3D" id="3.80.10.10">
    <property type="entry name" value="Ribonuclease Inhibitor"/>
    <property type="match status" value="2"/>
</dbReference>
<reference evidence="1 2" key="1">
    <citation type="submission" date="2016-10" db="EMBL/GenBank/DDBJ databases">
        <authorList>
            <person name="de Groot N.N."/>
        </authorList>
    </citation>
    <scope>NUCLEOTIDE SEQUENCE [LARGE SCALE GENOMIC DNA]</scope>
    <source>
        <strain evidence="1 2">CBS 141442</strain>
    </source>
</reference>
<keyword evidence="2" id="KW-1185">Reference proteome</keyword>
<name>A0A1L0DX01_9ASCO</name>
<dbReference type="SUPFAM" id="SSF52058">
    <property type="entry name" value="L domain-like"/>
    <property type="match status" value="1"/>
</dbReference>
<sequence>MSDILLEIFPLEVIDVILLFMPKNALTSFYNILPEGSILVPVVISRLYKKTVVSELDELVKAATLATHIDKLSFTGKNELVMFLKENPSFISKVSFVDIKAWDEAEYSILKDIQFKRYSLELRGLESFDTSLIPQNLEKIILQFNYDHTLKPIKEWPRSLSKLTICNHQLLHLIELPNTLEELSCHGVKEMWHSFPPKLQKLTIECSNWVPSNELEFPDSLRELLIAYCRLPTVKKIVSKLPMKLRMLRLGENIGSKLSFLRFPDSIESLHLEQCGIETLEGFMFPKSLRELTLDYNRILNMQNLNYPESLVILRLSCNVIENLDCFDFPRLLRELYISENGLVSLDGIAFPELEVLDVSDTLREKTITSLKNAKLPSTLKVLRASGHDVKDWWQTELPDGLEVLEMKDRFHPERIRFPPSLEQLTLELLSSRKFNVSQLNLPQSLQTLEILNGRSDESFVWKLAEDGID</sequence>
<gene>
    <name evidence="1" type="ORF">SAMEA4029010_CIC11G00000001351</name>
</gene>